<dbReference type="HOGENOM" id="CLU_2880383_0_0_5"/>
<organism evidence="2 3">
    <name type="scientific">Leisingera methylohalidivorans DSM 14336</name>
    <dbReference type="NCBI Taxonomy" id="999552"/>
    <lineage>
        <taxon>Bacteria</taxon>
        <taxon>Pseudomonadati</taxon>
        <taxon>Pseudomonadota</taxon>
        <taxon>Alphaproteobacteria</taxon>
        <taxon>Rhodobacterales</taxon>
        <taxon>Roseobacteraceae</taxon>
        <taxon>Leisingera</taxon>
    </lineage>
</organism>
<sequence>MLPGIIASHCRLPSRAAAASGFGLHPPAAGSVLQMLRQFYSHASPDTAGGAGRTEGRGKNAPE</sequence>
<evidence type="ECO:0000313" key="3">
    <source>
        <dbReference type="Proteomes" id="UP000018780"/>
    </source>
</evidence>
<dbReference type="AlphaFoldDB" id="V9VY16"/>
<gene>
    <name evidence="2" type="ORF">METH_01495</name>
</gene>
<feature type="compositionally biased region" description="Basic and acidic residues" evidence="1">
    <location>
        <begin position="54"/>
        <end position="63"/>
    </location>
</feature>
<dbReference type="EMBL" id="CP006773">
    <property type="protein sequence ID" value="AHD02823.1"/>
    <property type="molecule type" value="Genomic_DNA"/>
</dbReference>
<name>V9VY16_9RHOB</name>
<evidence type="ECO:0000256" key="1">
    <source>
        <dbReference type="SAM" id="MobiDB-lite"/>
    </source>
</evidence>
<feature type="region of interest" description="Disordered" evidence="1">
    <location>
        <begin position="43"/>
        <end position="63"/>
    </location>
</feature>
<dbReference type="Proteomes" id="UP000018780">
    <property type="component" value="Chromosome"/>
</dbReference>
<evidence type="ECO:0000313" key="2">
    <source>
        <dbReference type="EMBL" id="AHD02823.1"/>
    </source>
</evidence>
<proteinExistence type="predicted"/>
<accession>V9VY16</accession>
<keyword evidence="3" id="KW-1185">Reference proteome</keyword>
<dbReference type="KEGG" id="lmd:METH_01495"/>
<reference evidence="2 3" key="1">
    <citation type="submission" date="2013-09" db="EMBL/GenBank/DDBJ databases">
        <authorList>
            <consortium name="DOE Joint Genome Institute"/>
            <person name="Klenk H.-P."/>
            <person name="Huntemann M."/>
            <person name="Han J."/>
            <person name="Chen A."/>
            <person name="Kyrpides N."/>
            <person name="Mavromatis K."/>
            <person name="Markowitz V."/>
            <person name="Palaniappan K."/>
            <person name="Ivanova N."/>
            <person name="Schaumberg A."/>
            <person name="Pati A."/>
            <person name="Liolios K."/>
            <person name="Nordberg H.P."/>
            <person name="Cantor M.N."/>
            <person name="Hua S.X."/>
            <person name="Woyke T."/>
        </authorList>
    </citation>
    <scope>NUCLEOTIDE SEQUENCE [LARGE SCALE GENOMIC DNA]</scope>
    <source>
        <strain evidence="2 3">DSM 14336</strain>
    </source>
</reference>
<protein>
    <submittedName>
        <fullName evidence="2">Uncharacterized protein</fullName>
    </submittedName>
</protein>